<dbReference type="AlphaFoldDB" id="A0A1F6G520"/>
<evidence type="ECO:0000313" key="2">
    <source>
        <dbReference type="Proteomes" id="UP000176867"/>
    </source>
</evidence>
<proteinExistence type="predicted"/>
<sequence length="123" mass="13972">MVHSADIDKDAIIPSQIVIKTVTVDVHIFTVGRSVKEEELEKLYGQWGLKHADPYLLAALNRTDATFADEHPIGTQWKDEKGKWHYFILGSSKSMHDELHRNGTWSSRCWFAGIPAAIPESFH</sequence>
<dbReference type="Proteomes" id="UP000176867">
    <property type="component" value="Unassembled WGS sequence"/>
</dbReference>
<comment type="caution">
    <text evidence="1">The sequence shown here is derived from an EMBL/GenBank/DDBJ whole genome shotgun (WGS) entry which is preliminary data.</text>
</comment>
<dbReference type="EMBL" id="MFMU01000010">
    <property type="protein sequence ID" value="OGG93213.1"/>
    <property type="molecule type" value="Genomic_DNA"/>
</dbReference>
<accession>A0A1F6G520</accession>
<evidence type="ECO:0000313" key="1">
    <source>
        <dbReference type="EMBL" id="OGG93213.1"/>
    </source>
</evidence>
<gene>
    <name evidence="1" type="ORF">A2609_00445</name>
</gene>
<reference evidence="1 2" key="1">
    <citation type="journal article" date="2016" name="Nat. Commun.">
        <title>Thousands of microbial genomes shed light on interconnected biogeochemical processes in an aquifer system.</title>
        <authorList>
            <person name="Anantharaman K."/>
            <person name="Brown C.T."/>
            <person name="Hug L.A."/>
            <person name="Sharon I."/>
            <person name="Castelle C.J."/>
            <person name="Probst A.J."/>
            <person name="Thomas B.C."/>
            <person name="Singh A."/>
            <person name="Wilkins M.J."/>
            <person name="Karaoz U."/>
            <person name="Brodie E.L."/>
            <person name="Williams K.H."/>
            <person name="Hubbard S.S."/>
            <person name="Banfield J.F."/>
        </authorList>
    </citation>
    <scope>NUCLEOTIDE SEQUENCE [LARGE SCALE GENOMIC DNA]</scope>
</reference>
<dbReference type="STRING" id="1798533.A2609_00445"/>
<protein>
    <submittedName>
        <fullName evidence="1">Uncharacterized protein</fullName>
    </submittedName>
</protein>
<organism evidence="1 2">
    <name type="scientific">Candidatus Kaiserbacteria bacterium RIFOXYD1_FULL_47_14</name>
    <dbReference type="NCBI Taxonomy" id="1798533"/>
    <lineage>
        <taxon>Bacteria</taxon>
        <taxon>Candidatus Kaiseribacteriota</taxon>
    </lineage>
</organism>
<name>A0A1F6G520_9BACT</name>